<keyword evidence="6" id="KW-1185">Reference proteome</keyword>
<dbReference type="SUPFAM" id="SSF56059">
    <property type="entry name" value="Glutathione synthetase ATP-binding domain-like"/>
    <property type="match status" value="1"/>
</dbReference>
<dbReference type="PANTHER" id="PTHR23132:SF23">
    <property type="entry name" value="D-ALANINE--D-ALANINE LIGASE B"/>
    <property type="match status" value="1"/>
</dbReference>
<dbReference type="SMART" id="SM01209">
    <property type="entry name" value="GARS_A"/>
    <property type="match status" value="1"/>
</dbReference>
<evidence type="ECO:0000259" key="4">
    <source>
        <dbReference type="PROSITE" id="PS50975"/>
    </source>
</evidence>
<dbReference type="KEGG" id="kme:H0A61_01373"/>
<reference evidence="5" key="1">
    <citation type="submission" date="2020-07" db="EMBL/GenBank/DDBJ databases">
        <title>Koleobacter methoxysyntrophicus gen. nov., sp. nov., a novel anaerobic bacterium isolated from deep subsurface oil field and proposal of Koleobacterales ord. nov. in the phylum Firmicutes.</title>
        <authorList>
            <person name="Sakamoto S."/>
            <person name="Tamaki H."/>
        </authorList>
    </citation>
    <scope>NUCLEOTIDE SEQUENCE</scope>
    <source>
        <strain evidence="5">NRmbB1</strain>
    </source>
</reference>
<proteinExistence type="inferred from homology"/>
<dbReference type="InterPro" id="IPR011095">
    <property type="entry name" value="Dala_Dala_lig_C"/>
</dbReference>
<dbReference type="Gene3D" id="3.30.470.20">
    <property type="entry name" value="ATP-grasp fold, B domain"/>
    <property type="match status" value="1"/>
</dbReference>
<evidence type="ECO:0000256" key="2">
    <source>
        <dbReference type="ARBA" id="ARBA00022598"/>
    </source>
</evidence>
<evidence type="ECO:0000313" key="6">
    <source>
        <dbReference type="Proteomes" id="UP000662904"/>
    </source>
</evidence>
<dbReference type="Pfam" id="PF07478">
    <property type="entry name" value="Dala_Dala_lig_C"/>
    <property type="match status" value="1"/>
</dbReference>
<dbReference type="GO" id="GO:0046872">
    <property type="term" value="F:metal ion binding"/>
    <property type="evidence" value="ECO:0007669"/>
    <property type="project" value="InterPro"/>
</dbReference>
<gene>
    <name evidence="5" type="primary">ddl_1</name>
    <name evidence="5" type="ORF">H0A61_01373</name>
</gene>
<dbReference type="AlphaFoldDB" id="A0A8A0RP80"/>
<evidence type="ECO:0000313" key="5">
    <source>
        <dbReference type="EMBL" id="QSQ09016.1"/>
    </source>
</evidence>
<dbReference type="GO" id="GO:0008716">
    <property type="term" value="F:D-alanine-D-alanine ligase activity"/>
    <property type="evidence" value="ECO:0007669"/>
    <property type="project" value="UniProtKB-EC"/>
</dbReference>
<accession>A0A8A0RP80</accession>
<dbReference type="EC" id="6.3.2.4" evidence="5"/>
<dbReference type="PROSITE" id="PS50975">
    <property type="entry name" value="ATP_GRASP"/>
    <property type="match status" value="1"/>
</dbReference>
<name>A0A8A0RP80_9FIRM</name>
<keyword evidence="2 5" id="KW-0436">Ligase</keyword>
<dbReference type="PANTHER" id="PTHR23132">
    <property type="entry name" value="D-ALANINE--D-ALANINE LIGASE"/>
    <property type="match status" value="1"/>
</dbReference>
<keyword evidence="3" id="KW-0067">ATP-binding</keyword>
<keyword evidence="3" id="KW-0547">Nucleotide-binding</keyword>
<dbReference type="EMBL" id="CP059066">
    <property type="protein sequence ID" value="QSQ09016.1"/>
    <property type="molecule type" value="Genomic_DNA"/>
</dbReference>
<dbReference type="RefSeq" id="WP_206709209.1">
    <property type="nucleotide sequence ID" value="NZ_CP059066.1"/>
</dbReference>
<dbReference type="InterPro" id="IPR013815">
    <property type="entry name" value="ATP_grasp_subdomain_1"/>
</dbReference>
<evidence type="ECO:0000256" key="1">
    <source>
        <dbReference type="ARBA" id="ARBA00010871"/>
    </source>
</evidence>
<dbReference type="InterPro" id="IPR011761">
    <property type="entry name" value="ATP-grasp"/>
</dbReference>
<protein>
    <submittedName>
        <fullName evidence="5">D-alanine--D-alanine ligase</fullName>
        <ecNumber evidence="5">6.3.2.4</ecNumber>
    </submittedName>
</protein>
<comment type="similarity">
    <text evidence="1">Belongs to the D-alanine--D-alanine ligase family.</text>
</comment>
<dbReference type="Proteomes" id="UP000662904">
    <property type="component" value="Chromosome"/>
</dbReference>
<dbReference type="GO" id="GO:0005524">
    <property type="term" value="F:ATP binding"/>
    <property type="evidence" value="ECO:0007669"/>
    <property type="project" value="UniProtKB-UniRule"/>
</dbReference>
<sequence>MKVCVLWRRFRNVELQKRIDENVFDDAYDEALQHAEALKKAGHEVALIQWKKDTLSFYKELMKEKPDIVFNASSKEEVAFLEVIGIPFVGSGLDLVSTCKATRKKILAYHKIPTPKFTVIRDLKDINLQGLRFPLFVKPVRGRGSGGISDENIVESREALKTIAARIINSIKQPALVEEYIRGRELTVGLIGNGDPAVLPVVEIKYNGCKTNNFEHKMKDNEIIECPAKLSELELKLVTETAKKTFKALGARDYGRVDMILSEDGIPYVLELNTFAGLTMPEGEAHIGYMGYMARAAGLSATQFLNKILYSALGRYKTEENASQAV</sequence>
<feature type="domain" description="ATP-grasp" evidence="4">
    <location>
        <begin position="104"/>
        <end position="310"/>
    </location>
</feature>
<evidence type="ECO:0000256" key="3">
    <source>
        <dbReference type="PROSITE-ProRule" id="PRU00409"/>
    </source>
</evidence>
<organism evidence="5 6">
    <name type="scientific">Koleobacter methoxysyntrophicus</name>
    <dbReference type="NCBI Taxonomy" id="2751313"/>
    <lineage>
        <taxon>Bacteria</taxon>
        <taxon>Bacillati</taxon>
        <taxon>Bacillota</taxon>
        <taxon>Clostridia</taxon>
        <taxon>Koleobacterales</taxon>
        <taxon>Koleobacteraceae</taxon>
        <taxon>Koleobacter</taxon>
    </lineage>
</organism>
<dbReference type="Gene3D" id="3.30.1490.20">
    <property type="entry name" value="ATP-grasp fold, A domain"/>
    <property type="match status" value="1"/>
</dbReference>